<dbReference type="GO" id="GO:0005763">
    <property type="term" value="C:mitochondrial small ribosomal subunit"/>
    <property type="evidence" value="ECO:0007669"/>
    <property type="project" value="TreeGrafter"/>
</dbReference>
<feature type="compositionally biased region" description="Polar residues" evidence="6">
    <location>
        <begin position="40"/>
        <end position="52"/>
    </location>
</feature>
<dbReference type="InterPro" id="IPR021036">
    <property type="entry name" value="Ribosomal_mS45"/>
</dbReference>
<feature type="domain" description="Response regulatory" evidence="7">
    <location>
        <begin position="710"/>
        <end position="860"/>
    </location>
</feature>
<name>A0AAD8V325_9PEZI</name>
<feature type="region of interest" description="Disordered" evidence="6">
    <location>
        <begin position="1"/>
        <end position="117"/>
    </location>
</feature>
<dbReference type="EMBL" id="JAHLJV010000056">
    <property type="protein sequence ID" value="KAK1580283.1"/>
    <property type="molecule type" value="Genomic_DNA"/>
</dbReference>
<keyword evidence="5" id="KW-0175">Coiled coil</keyword>
<feature type="compositionally biased region" description="Basic and acidic residues" evidence="6">
    <location>
        <begin position="582"/>
        <end position="591"/>
    </location>
</feature>
<keyword evidence="9" id="KW-1185">Reference proteome</keyword>
<dbReference type="SMART" id="SM00448">
    <property type="entry name" value="REC"/>
    <property type="match status" value="1"/>
</dbReference>
<evidence type="ECO:0000259" key="7">
    <source>
        <dbReference type="PROSITE" id="PS50110"/>
    </source>
</evidence>
<feature type="compositionally biased region" description="Pro residues" evidence="6">
    <location>
        <begin position="648"/>
        <end position="660"/>
    </location>
</feature>
<dbReference type="InterPro" id="IPR001789">
    <property type="entry name" value="Sig_transdc_resp-reg_receiver"/>
</dbReference>
<dbReference type="AlphaFoldDB" id="A0AAD8V325"/>
<dbReference type="CDD" id="cd17546">
    <property type="entry name" value="REC_hyHK_CKI1_RcsC-like"/>
    <property type="match status" value="1"/>
</dbReference>
<dbReference type="GO" id="GO:0000156">
    <property type="term" value="F:phosphorelay response regulator activity"/>
    <property type="evidence" value="ECO:0007669"/>
    <property type="project" value="UniProtKB-ARBA"/>
</dbReference>
<protein>
    <submittedName>
        <fullName evidence="8">Eukaryotic mitochondrial regulator protein-domain-containing protein</fullName>
    </submittedName>
</protein>
<feature type="compositionally biased region" description="Polar residues" evidence="6">
    <location>
        <begin position="631"/>
        <end position="646"/>
    </location>
</feature>
<dbReference type="PANTHER" id="PTHR28158:SF1">
    <property type="entry name" value="SMALL RIBOSOMAL SUBUNIT PROTEIN MS45"/>
    <property type="match status" value="1"/>
</dbReference>
<comment type="similarity">
    <text evidence="3">Belongs to the SSK1 family.</text>
</comment>
<gene>
    <name evidence="8" type="ORF">LY79DRAFT_581889</name>
</gene>
<dbReference type="Pfam" id="PF12298">
    <property type="entry name" value="Bot1p"/>
    <property type="match status" value="1"/>
</dbReference>
<sequence length="1113" mass="122022">MGTAGDIRARLRAKFSRRNSAAPSLTSNGTGTSTNGDAHGSQQADGTSLTRQSSAAASIPRSRASSQHPHPHTHLPHSTPPSRSPTPHQPDHGLQHLQTPPQSATPLLTGSPGDHPLQQRLNAITATAPDTVAEGAHADEDQEEEHLLPQSSSPSSEHQQVQYHDDPINHGTQDGGASLNSDNSLVTEDTPTTAATEPADNHRSASSASDRANRDTVDEAHKPHPNLDSLAPMQPAAPDQRLASEPMDNSLRSSSITTAVATALSNNLPIINEDQTPEADDKEKNLHLSQPLPLPQVHQPLPPKIGAAPTLTLETVSVEDLSDDQLDPLSHALGTPTPLVASILPALPRPDGPPRRQSLLPNRQTTLIRNLLEARADHEVDPAATDSLLPNIANMVTRKVWVRRPGASPTLITINEDDLVDDVRDMILRKYANSLGRHFDSPDLTLRICPREQRQDRLLGPEEPMGRTLDAYFPGGQNVEEALLIDIPSRRTPRPSPRAPTHATTICYNDDARPSEAGEGYFPPVAGTASLPSPNLPVPLVAPVTVPATRSIHPVHAHNTQHSIAILGTGQVPPIPSPRPHTYRDRPDRPRLGRKHTSSPTILNQTNVQTMAPAAATATAAHPAHSFQPRLPTSRTHSNTSEQSNVPPAAPPLPTPPAPEIQPARVATPPPTIASPRPTISRPKKTDNNIRVGRPSLPAGILNGGVPPINVLIVEDNPINLKLLEAFVKRLKVRWKTAVNGRDAVTMWRTGGFHLVLMDIQLPIMSGLEATREIRRLERVNSIGVFSSSASSVPEAPNGEPEEKDKLTNMELFKSPVIIVALTASSLQSDRHEALAAGCNDFLTKTRGSIFRDVPNDGPKYLSMNEDQPFPMNPFFKSQPVLSEDMREEIFTRVKKKKESLKQVSAELGVDVRRVAAVVRMKEIEKQWVAEHKPLARPYARAVLRMLPQTHLNKDRPDLQTPHEPINEIHVHKLTTQQLFVPVSESRQFDREDAAKAFHRKMLSVDDRSPHKELISMKKADAAGGSKADLLKKFREATRAEEDRLVERERRRLEKAEEETQRVDTGRFEFRFKEMNVESAGKDGRSRRGVGWRYGVPFYDRRKGELKIPTSVP</sequence>
<reference evidence="8" key="1">
    <citation type="submission" date="2021-06" db="EMBL/GenBank/DDBJ databases">
        <title>Comparative genomics, transcriptomics and evolutionary studies reveal genomic signatures of adaptation to plant cell wall in hemibiotrophic fungi.</title>
        <authorList>
            <consortium name="DOE Joint Genome Institute"/>
            <person name="Baroncelli R."/>
            <person name="Diaz J.F."/>
            <person name="Benocci T."/>
            <person name="Peng M."/>
            <person name="Battaglia E."/>
            <person name="Haridas S."/>
            <person name="Andreopoulos W."/>
            <person name="Labutti K."/>
            <person name="Pangilinan J."/>
            <person name="Floch G.L."/>
            <person name="Makela M.R."/>
            <person name="Henrissat B."/>
            <person name="Grigoriev I.V."/>
            <person name="Crouch J.A."/>
            <person name="De Vries R.P."/>
            <person name="Sukno S.A."/>
            <person name="Thon M.R."/>
        </authorList>
    </citation>
    <scope>NUCLEOTIDE SEQUENCE</scope>
    <source>
        <strain evidence="8">CBS 125086</strain>
    </source>
</reference>
<accession>A0AAD8V325</accession>
<evidence type="ECO:0000256" key="4">
    <source>
        <dbReference type="PROSITE-ProRule" id="PRU00169"/>
    </source>
</evidence>
<evidence type="ECO:0000256" key="5">
    <source>
        <dbReference type="SAM" id="Coils"/>
    </source>
</evidence>
<evidence type="ECO:0000313" key="9">
    <source>
        <dbReference type="Proteomes" id="UP001230504"/>
    </source>
</evidence>
<keyword evidence="2" id="KW-0902">Two-component regulatory system</keyword>
<dbReference type="GeneID" id="85444456"/>
<feature type="compositionally biased region" description="Basic and acidic residues" evidence="6">
    <location>
        <begin position="211"/>
        <end position="222"/>
    </location>
</feature>
<dbReference type="GO" id="GO:0032543">
    <property type="term" value="P:mitochondrial translation"/>
    <property type="evidence" value="ECO:0007669"/>
    <property type="project" value="TreeGrafter"/>
</dbReference>
<dbReference type="RefSeq" id="XP_060411337.1">
    <property type="nucleotide sequence ID" value="XM_060560216.1"/>
</dbReference>
<feature type="compositionally biased region" description="Low complexity" evidence="6">
    <location>
        <begin position="148"/>
        <end position="160"/>
    </location>
</feature>
<dbReference type="InterPro" id="IPR011006">
    <property type="entry name" value="CheY-like_superfamily"/>
</dbReference>
<dbReference type="Gene3D" id="3.40.50.2300">
    <property type="match status" value="1"/>
</dbReference>
<evidence type="ECO:0000313" key="8">
    <source>
        <dbReference type="EMBL" id="KAK1580283.1"/>
    </source>
</evidence>
<feature type="compositionally biased region" description="Low complexity" evidence="6">
    <location>
        <begin position="53"/>
        <end position="68"/>
    </location>
</feature>
<evidence type="ECO:0000256" key="2">
    <source>
        <dbReference type="ARBA" id="ARBA00023012"/>
    </source>
</evidence>
<feature type="compositionally biased region" description="Low complexity" evidence="6">
    <location>
        <begin position="26"/>
        <end position="36"/>
    </location>
</feature>
<comment type="caution">
    <text evidence="8">The sequence shown here is derived from an EMBL/GenBank/DDBJ whole genome shotgun (WGS) entry which is preliminary data.</text>
</comment>
<dbReference type="PANTHER" id="PTHR28158">
    <property type="entry name" value="37S RIBOSOMAL PROTEIN S35, MITOCHONDRIAL"/>
    <property type="match status" value="1"/>
</dbReference>
<keyword evidence="1 4" id="KW-0597">Phosphoprotein</keyword>
<feature type="compositionally biased region" description="Polar residues" evidence="6">
    <location>
        <begin position="598"/>
        <end position="610"/>
    </location>
</feature>
<evidence type="ECO:0000256" key="1">
    <source>
        <dbReference type="ARBA" id="ARBA00022553"/>
    </source>
</evidence>
<feature type="region of interest" description="Disordered" evidence="6">
    <location>
        <begin position="568"/>
        <end position="694"/>
    </location>
</feature>
<feature type="modified residue" description="4-aspartylphosphate" evidence="4">
    <location>
        <position position="759"/>
    </location>
</feature>
<feature type="region of interest" description="Disordered" evidence="6">
    <location>
        <begin position="135"/>
        <end position="234"/>
    </location>
</feature>
<feature type="coiled-coil region" evidence="5">
    <location>
        <begin position="1039"/>
        <end position="1066"/>
    </location>
</feature>
<dbReference type="Proteomes" id="UP001230504">
    <property type="component" value="Unassembled WGS sequence"/>
</dbReference>
<feature type="compositionally biased region" description="Low complexity" evidence="6">
    <location>
        <begin position="612"/>
        <end position="625"/>
    </location>
</feature>
<evidence type="ECO:0000256" key="3">
    <source>
        <dbReference type="ARBA" id="ARBA00093463"/>
    </source>
</evidence>
<dbReference type="SUPFAM" id="SSF52172">
    <property type="entry name" value="CheY-like"/>
    <property type="match status" value="1"/>
</dbReference>
<proteinExistence type="inferred from homology"/>
<dbReference type="PROSITE" id="PS50110">
    <property type="entry name" value="RESPONSE_REGULATORY"/>
    <property type="match status" value="1"/>
</dbReference>
<organism evidence="8 9">
    <name type="scientific">Colletotrichum navitas</name>
    <dbReference type="NCBI Taxonomy" id="681940"/>
    <lineage>
        <taxon>Eukaryota</taxon>
        <taxon>Fungi</taxon>
        <taxon>Dikarya</taxon>
        <taxon>Ascomycota</taxon>
        <taxon>Pezizomycotina</taxon>
        <taxon>Sordariomycetes</taxon>
        <taxon>Hypocreomycetidae</taxon>
        <taxon>Glomerellales</taxon>
        <taxon>Glomerellaceae</taxon>
        <taxon>Colletotrichum</taxon>
        <taxon>Colletotrichum graminicola species complex</taxon>
    </lineage>
</organism>
<dbReference type="GO" id="GO:0003735">
    <property type="term" value="F:structural constituent of ribosome"/>
    <property type="evidence" value="ECO:0007669"/>
    <property type="project" value="TreeGrafter"/>
</dbReference>
<evidence type="ECO:0000256" key="6">
    <source>
        <dbReference type="SAM" id="MobiDB-lite"/>
    </source>
</evidence>
<dbReference type="Pfam" id="PF00072">
    <property type="entry name" value="Response_reg"/>
    <property type="match status" value="1"/>
</dbReference>
<dbReference type="FunFam" id="3.40.50.2300:FF:000146">
    <property type="entry name" value="Putative two-component response regulator SSK1p"/>
    <property type="match status" value="1"/>
</dbReference>
<feature type="compositionally biased region" description="Low complexity" evidence="6">
    <location>
        <begin position="187"/>
        <end position="210"/>
    </location>
</feature>
<feature type="compositionally biased region" description="Pro residues" evidence="6">
    <location>
        <begin position="78"/>
        <end position="88"/>
    </location>
</feature>
<feature type="compositionally biased region" description="Polar residues" evidence="6">
    <location>
        <begin position="96"/>
        <end position="108"/>
    </location>
</feature>